<protein>
    <submittedName>
        <fullName evidence="6">DNA-binding transcriptional regulator, IclR family</fullName>
    </submittedName>
</protein>
<dbReference type="AlphaFoldDB" id="A0A1I4NC39"/>
<dbReference type="SUPFAM" id="SSF46785">
    <property type="entry name" value="Winged helix' DNA-binding domain"/>
    <property type="match status" value="1"/>
</dbReference>
<keyword evidence="1" id="KW-0805">Transcription regulation</keyword>
<feature type="domain" description="HTH iclR-type" evidence="4">
    <location>
        <begin position="15"/>
        <end position="77"/>
    </location>
</feature>
<evidence type="ECO:0000256" key="3">
    <source>
        <dbReference type="ARBA" id="ARBA00023163"/>
    </source>
</evidence>
<dbReference type="RefSeq" id="WP_090941350.1">
    <property type="nucleotide sequence ID" value="NZ_FOTS01000044.1"/>
</dbReference>
<dbReference type="InterPro" id="IPR014757">
    <property type="entry name" value="Tscrpt_reg_IclR_C"/>
</dbReference>
<proteinExistence type="predicted"/>
<dbReference type="STRING" id="1123291.SAMN04490355_10444"/>
<keyword evidence="2 6" id="KW-0238">DNA-binding</keyword>
<keyword evidence="7" id="KW-1185">Reference proteome</keyword>
<dbReference type="Proteomes" id="UP000199520">
    <property type="component" value="Unassembled WGS sequence"/>
</dbReference>
<accession>A0A1I4NC39</accession>
<keyword evidence="3" id="KW-0804">Transcription</keyword>
<dbReference type="InterPro" id="IPR036390">
    <property type="entry name" value="WH_DNA-bd_sf"/>
</dbReference>
<evidence type="ECO:0000259" key="5">
    <source>
        <dbReference type="PROSITE" id="PS51078"/>
    </source>
</evidence>
<dbReference type="InterPro" id="IPR005471">
    <property type="entry name" value="Tscrpt_reg_IclR_N"/>
</dbReference>
<evidence type="ECO:0000313" key="6">
    <source>
        <dbReference type="EMBL" id="SFM12955.1"/>
    </source>
</evidence>
<dbReference type="GO" id="GO:0045892">
    <property type="term" value="P:negative regulation of DNA-templated transcription"/>
    <property type="evidence" value="ECO:0007669"/>
    <property type="project" value="TreeGrafter"/>
</dbReference>
<gene>
    <name evidence="6" type="ORF">SAMN04490355_10444</name>
</gene>
<dbReference type="OrthoDB" id="9791752at2"/>
<reference evidence="7" key="1">
    <citation type="submission" date="2016-10" db="EMBL/GenBank/DDBJ databases">
        <authorList>
            <person name="Varghese N."/>
            <person name="Submissions S."/>
        </authorList>
    </citation>
    <scope>NUCLEOTIDE SEQUENCE [LARGE SCALE GENOMIC DNA]</scope>
    <source>
        <strain evidence="7">DSM 13327</strain>
    </source>
</reference>
<dbReference type="Gene3D" id="3.30.450.40">
    <property type="match status" value="1"/>
</dbReference>
<evidence type="ECO:0000259" key="4">
    <source>
        <dbReference type="PROSITE" id="PS51077"/>
    </source>
</evidence>
<organism evidence="6 7">
    <name type="scientific">Pelosinus propionicus DSM 13327</name>
    <dbReference type="NCBI Taxonomy" id="1123291"/>
    <lineage>
        <taxon>Bacteria</taxon>
        <taxon>Bacillati</taxon>
        <taxon>Bacillota</taxon>
        <taxon>Negativicutes</taxon>
        <taxon>Selenomonadales</taxon>
        <taxon>Sporomusaceae</taxon>
        <taxon>Pelosinus</taxon>
    </lineage>
</organism>
<feature type="domain" description="IclR-ED" evidence="5">
    <location>
        <begin position="78"/>
        <end position="249"/>
    </location>
</feature>
<dbReference type="GO" id="GO:0003677">
    <property type="term" value="F:DNA binding"/>
    <property type="evidence" value="ECO:0007669"/>
    <property type="project" value="UniProtKB-KW"/>
</dbReference>
<dbReference type="EMBL" id="FOTS01000044">
    <property type="protein sequence ID" value="SFM12955.1"/>
    <property type="molecule type" value="Genomic_DNA"/>
</dbReference>
<dbReference type="Gene3D" id="1.10.10.10">
    <property type="entry name" value="Winged helix-like DNA-binding domain superfamily/Winged helix DNA-binding domain"/>
    <property type="match status" value="1"/>
</dbReference>
<dbReference type="Pfam" id="PF09339">
    <property type="entry name" value="HTH_IclR"/>
    <property type="match status" value="1"/>
</dbReference>
<name>A0A1I4NC39_9FIRM</name>
<dbReference type="InterPro" id="IPR036388">
    <property type="entry name" value="WH-like_DNA-bd_sf"/>
</dbReference>
<dbReference type="PROSITE" id="PS51078">
    <property type="entry name" value="ICLR_ED"/>
    <property type="match status" value="1"/>
</dbReference>
<dbReference type="InterPro" id="IPR050707">
    <property type="entry name" value="HTH_MetabolicPath_Reg"/>
</dbReference>
<evidence type="ECO:0000313" key="7">
    <source>
        <dbReference type="Proteomes" id="UP000199520"/>
    </source>
</evidence>
<sequence>MKDNIIDDKQGTTSLRTLERGLDILDCFCHSNTKLSLSELAATTGLNPSTAFRILATLEKRNYINRNPETKKYQLGSQFYCLFSPSLDSLDLRTIAAPHLQHLFSLSNESVCLYVVLDNHRVCLDRIETTHPLRRVIHVGDRLSLTKGAGGKVLLAWMTENQRQKYGITDSSLSPNELDIIKQKGFSSSLAEREEGVAAIAAPIFNANEEIIAALSMSGPTVRFTQEVIGKMIPLVIKTANDISLDLGYKNKFTPQ</sequence>
<evidence type="ECO:0000256" key="1">
    <source>
        <dbReference type="ARBA" id="ARBA00023015"/>
    </source>
</evidence>
<dbReference type="PANTHER" id="PTHR30136">
    <property type="entry name" value="HELIX-TURN-HELIX TRANSCRIPTIONAL REGULATOR, ICLR FAMILY"/>
    <property type="match status" value="1"/>
</dbReference>
<dbReference type="SUPFAM" id="SSF55781">
    <property type="entry name" value="GAF domain-like"/>
    <property type="match status" value="1"/>
</dbReference>
<dbReference type="Pfam" id="PF01614">
    <property type="entry name" value="IclR_C"/>
    <property type="match status" value="1"/>
</dbReference>
<dbReference type="PANTHER" id="PTHR30136:SF24">
    <property type="entry name" value="HTH-TYPE TRANSCRIPTIONAL REPRESSOR ALLR"/>
    <property type="match status" value="1"/>
</dbReference>
<dbReference type="GO" id="GO:0003700">
    <property type="term" value="F:DNA-binding transcription factor activity"/>
    <property type="evidence" value="ECO:0007669"/>
    <property type="project" value="TreeGrafter"/>
</dbReference>
<dbReference type="SMART" id="SM00346">
    <property type="entry name" value="HTH_ICLR"/>
    <property type="match status" value="1"/>
</dbReference>
<evidence type="ECO:0000256" key="2">
    <source>
        <dbReference type="ARBA" id="ARBA00023125"/>
    </source>
</evidence>
<dbReference type="PROSITE" id="PS51077">
    <property type="entry name" value="HTH_ICLR"/>
    <property type="match status" value="1"/>
</dbReference>
<dbReference type="InterPro" id="IPR029016">
    <property type="entry name" value="GAF-like_dom_sf"/>
</dbReference>